<accession>A0A165ICA9</accession>
<dbReference type="AlphaFoldDB" id="A0A165ICA9"/>
<evidence type="ECO:0000313" key="2">
    <source>
        <dbReference type="EMBL" id="KZV93203.1"/>
    </source>
</evidence>
<feature type="region of interest" description="Disordered" evidence="1">
    <location>
        <begin position="101"/>
        <end position="182"/>
    </location>
</feature>
<reference evidence="2 3" key="1">
    <citation type="journal article" date="2016" name="Mol. Biol. Evol.">
        <title>Comparative Genomics of Early-Diverging Mushroom-Forming Fungi Provides Insights into the Origins of Lignocellulose Decay Capabilities.</title>
        <authorList>
            <person name="Nagy L.G."/>
            <person name="Riley R."/>
            <person name="Tritt A."/>
            <person name="Adam C."/>
            <person name="Daum C."/>
            <person name="Floudas D."/>
            <person name="Sun H."/>
            <person name="Yadav J.S."/>
            <person name="Pangilinan J."/>
            <person name="Larsson K.H."/>
            <person name="Matsuura K."/>
            <person name="Barry K."/>
            <person name="Labutti K."/>
            <person name="Kuo R."/>
            <person name="Ohm R.A."/>
            <person name="Bhattacharya S.S."/>
            <person name="Shirouzu T."/>
            <person name="Yoshinaga Y."/>
            <person name="Martin F.M."/>
            <person name="Grigoriev I.V."/>
            <person name="Hibbett D.S."/>
        </authorList>
    </citation>
    <scope>NUCLEOTIDE SEQUENCE [LARGE SCALE GENOMIC DNA]</scope>
    <source>
        <strain evidence="2 3">HHB12029</strain>
    </source>
</reference>
<dbReference type="Proteomes" id="UP000077266">
    <property type="component" value="Unassembled WGS sequence"/>
</dbReference>
<dbReference type="EMBL" id="KV425994">
    <property type="protein sequence ID" value="KZV93203.1"/>
    <property type="molecule type" value="Genomic_DNA"/>
</dbReference>
<sequence>MAITAERSNAWCGSPDAPIKFNGPADAKHPFRFQDLSYSWLCGLPPSEHVRRDGNGPIAIDEQYAIELAHDLKAHYTYADCPVRLPDNPILAVSLVPKEDIEPKSGAPADNNQMDVNAPADVPSDTESITDFSTSVGRKRKWKPGHHGAPSVHAKQRKRDEGRQGSRCQGRRRAKKKTGDGMSATLTQKILAGTKLWELPHIVHEDLATNGNPYTGPPPVSKKKVDYLNDFKWGPTADTSGFPKSIQMLLDEGYRIMWNHPELVNLNSAQSITDKNGTVVVVKAKPITGL</sequence>
<gene>
    <name evidence="2" type="ORF">EXIGLDRAFT_691951</name>
</gene>
<proteinExistence type="predicted"/>
<evidence type="ECO:0000313" key="3">
    <source>
        <dbReference type="Proteomes" id="UP000077266"/>
    </source>
</evidence>
<evidence type="ECO:0000256" key="1">
    <source>
        <dbReference type="SAM" id="MobiDB-lite"/>
    </source>
</evidence>
<feature type="compositionally biased region" description="Polar residues" evidence="1">
    <location>
        <begin position="125"/>
        <end position="136"/>
    </location>
</feature>
<dbReference type="InParanoid" id="A0A165ICA9"/>
<feature type="compositionally biased region" description="Basic residues" evidence="1">
    <location>
        <begin position="137"/>
        <end position="146"/>
    </location>
</feature>
<keyword evidence="3" id="KW-1185">Reference proteome</keyword>
<organism evidence="2 3">
    <name type="scientific">Exidia glandulosa HHB12029</name>
    <dbReference type="NCBI Taxonomy" id="1314781"/>
    <lineage>
        <taxon>Eukaryota</taxon>
        <taxon>Fungi</taxon>
        <taxon>Dikarya</taxon>
        <taxon>Basidiomycota</taxon>
        <taxon>Agaricomycotina</taxon>
        <taxon>Agaricomycetes</taxon>
        <taxon>Auriculariales</taxon>
        <taxon>Exidiaceae</taxon>
        <taxon>Exidia</taxon>
    </lineage>
</organism>
<protein>
    <submittedName>
        <fullName evidence="2">Uncharacterized protein</fullName>
    </submittedName>
</protein>
<name>A0A165ICA9_EXIGL</name>